<keyword evidence="3" id="KW-1185">Reference proteome</keyword>
<evidence type="ECO:0000313" key="2">
    <source>
        <dbReference type="EMBL" id="GKT33379.1"/>
    </source>
</evidence>
<protein>
    <submittedName>
        <fullName evidence="2">Branched-chain amino acid ABC transporter permease</fullName>
    </submittedName>
</protein>
<accession>A0ABQ5KLK4</accession>
<reference evidence="2" key="1">
    <citation type="submission" date="2022-03" db="EMBL/GenBank/DDBJ databases">
        <title>Draft genome sequence of Aduncisulcus paluster, a free-living microaerophilic Fornicata.</title>
        <authorList>
            <person name="Yuyama I."/>
            <person name="Kume K."/>
            <person name="Tamura T."/>
            <person name="Inagaki Y."/>
            <person name="Hashimoto T."/>
        </authorList>
    </citation>
    <scope>NUCLEOTIDE SEQUENCE</scope>
    <source>
        <strain evidence="2">NY0171</strain>
    </source>
</reference>
<evidence type="ECO:0000256" key="1">
    <source>
        <dbReference type="SAM" id="Phobius"/>
    </source>
</evidence>
<proteinExistence type="predicted"/>
<feature type="transmembrane region" description="Helical" evidence="1">
    <location>
        <begin position="51"/>
        <end position="70"/>
    </location>
</feature>
<keyword evidence="1" id="KW-0472">Membrane</keyword>
<dbReference type="Proteomes" id="UP001057375">
    <property type="component" value="Unassembled WGS sequence"/>
</dbReference>
<name>A0ABQ5KLK4_9EUKA</name>
<evidence type="ECO:0000313" key="3">
    <source>
        <dbReference type="Proteomes" id="UP001057375"/>
    </source>
</evidence>
<feature type="non-terminal residue" evidence="2">
    <location>
        <position position="71"/>
    </location>
</feature>
<sequence length="71" mass="8009">MGVFVNTIDKSVTWHLDRVLYVAQREGQKAEEQSSVEKITILSKLLANPKFFWPIVIAVAAFAIAFPKLFS</sequence>
<comment type="caution">
    <text evidence="2">The sequence shown here is derived from an EMBL/GenBank/DDBJ whole genome shotgun (WGS) entry which is preliminary data.</text>
</comment>
<keyword evidence="1" id="KW-0812">Transmembrane</keyword>
<dbReference type="EMBL" id="BQXS01002892">
    <property type="protein sequence ID" value="GKT33379.1"/>
    <property type="molecule type" value="Genomic_DNA"/>
</dbReference>
<keyword evidence="1" id="KW-1133">Transmembrane helix</keyword>
<organism evidence="2 3">
    <name type="scientific">Aduncisulcus paluster</name>
    <dbReference type="NCBI Taxonomy" id="2918883"/>
    <lineage>
        <taxon>Eukaryota</taxon>
        <taxon>Metamonada</taxon>
        <taxon>Carpediemonas-like organisms</taxon>
        <taxon>Aduncisulcus</taxon>
    </lineage>
</organism>
<gene>
    <name evidence="2" type="ORF">ADUPG1_002472</name>
</gene>